<accession>A0A2G9GJN7</accession>
<protein>
    <recommendedName>
        <fullName evidence="1">DUF8040 domain-containing protein</fullName>
    </recommendedName>
</protein>
<reference evidence="3" key="1">
    <citation type="journal article" date="2018" name="Gigascience">
        <title>Genome assembly of the Pink Ipe (Handroanthus impetiginosus, Bignoniaceae), a highly valued, ecologically keystone Neotropical timber forest tree.</title>
        <authorList>
            <person name="Silva-Junior O.B."/>
            <person name="Grattapaglia D."/>
            <person name="Novaes E."/>
            <person name="Collevatti R.G."/>
        </authorList>
    </citation>
    <scope>NUCLEOTIDE SEQUENCE [LARGE SCALE GENOMIC DNA]</scope>
    <source>
        <strain evidence="3">cv. UFG-1</strain>
    </source>
</reference>
<dbReference type="STRING" id="429701.A0A2G9GJN7"/>
<organism evidence="2 3">
    <name type="scientific">Handroanthus impetiginosus</name>
    <dbReference type="NCBI Taxonomy" id="429701"/>
    <lineage>
        <taxon>Eukaryota</taxon>
        <taxon>Viridiplantae</taxon>
        <taxon>Streptophyta</taxon>
        <taxon>Embryophyta</taxon>
        <taxon>Tracheophyta</taxon>
        <taxon>Spermatophyta</taxon>
        <taxon>Magnoliopsida</taxon>
        <taxon>eudicotyledons</taxon>
        <taxon>Gunneridae</taxon>
        <taxon>Pentapetalae</taxon>
        <taxon>asterids</taxon>
        <taxon>lamiids</taxon>
        <taxon>Lamiales</taxon>
        <taxon>Bignoniaceae</taxon>
        <taxon>Crescentiina</taxon>
        <taxon>Tabebuia alliance</taxon>
        <taxon>Handroanthus</taxon>
    </lineage>
</organism>
<evidence type="ECO:0000259" key="1">
    <source>
        <dbReference type="Pfam" id="PF26138"/>
    </source>
</evidence>
<dbReference type="Proteomes" id="UP000231279">
    <property type="component" value="Unassembled WGS sequence"/>
</dbReference>
<dbReference type="PANTHER" id="PTHR22930:SF293">
    <property type="entry name" value="PROTEIN ALP1-LIKE"/>
    <property type="match status" value="1"/>
</dbReference>
<dbReference type="EMBL" id="NKXS01004742">
    <property type="protein sequence ID" value="PIN05507.1"/>
    <property type="molecule type" value="Genomic_DNA"/>
</dbReference>
<sequence>MIFKIPDQFKHMRQMVKLSDQACINNLRMDTNSIFQLCYILERVGGLHNKRYAFVPEHVASFLLIHAHHTKNRIIKHNFRRSGQTNSKYISQTLKAIIKTSGLLLVKLVPVSHDCPNDTCKHLKICFLNMGCFGALDGTFITNTSRKYHLYSRKNLLQI</sequence>
<dbReference type="InterPro" id="IPR058353">
    <property type="entry name" value="DUF8040"/>
</dbReference>
<name>A0A2G9GJN7_9LAMI</name>
<dbReference type="Pfam" id="PF26138">
    <property type="entry name" value="DUF8040"/>
    <property type="match status" value="1"/>
</dbReference>
<proteinExistence type="predicted"/>
<comment type="caution">
    <text evidence="2">The sequence shown here is derived from an EMBL/GenBank/DDBJ whole genome shotgun (WGS) entry which is preliminary data.</text>
</comment>
<keyword evidence="3" id="KW-1185">Reference proteome</keyword>
<dbReference type="AlphaFoldDB" id="A0A2G9GJN7"/>
<dbReference type="PANTHER" id="PTHR22930">
    <property type="match status" value="1"/>
</dbReference>
<evidence type="ECO:0000313" key="2">
    <source>
        <dbReference type="EMBL" id="PIN05507.1"/>
    </source>
</evidence>
<dbReference type="OrthoDB" id="908718at2759"/>
<evidence type="ECO:0000313" key="3">
    <source>
        <dbReference type="Proteomes" id="UP000231279"/>
    </source>
</evidence>
<gene>
    <name evidence="2" type="ORF">CDL12_21951</name>
</gene>
<dbReference type="InterPro" id="IPR045249">
    <property type="entry name" value="HARBI1-like"/>
</dbReference>
<feature type="domain" description="DUF8040" evidence="1">
    <location>
        <begin position="12"/>
        <end position="99"/>
    </location>
</feature>